<protein>
    <submittedName>
        <fullName evidence="4">Uncharacterized protein</fullName>
    </submittedName>
</protein>
<keyword evidence="1" id="KW-0343">GTPase activation</keyword>
<evidence type="ECO:0000256" key="2">
    <source>
        <dbReference type="ARBA" id="ARBA00022614"/>
    </source>
</evidence>
<dbReference type="GO" id="GO:0048471">
    <property type="term" value="C:perinuclear region of cytoplasm"/>
    <property type="evidence" value="ECO:0007669"/>
    <property type="project" value="TreeGrafter"/>
</dbReference>
<dbReference type="GO" id="GO:0005829">
    <property type="term" value="C:cytosol"/>
    <property type="evidence" value="ECO:0007669"/>
    <property type="project" value="TreeGrafter"/>
</dbReference>
<keyword evidence="2" id="KW-0433">Leucine-rich repeat</keyword>
<evidence type="ECO:0000313" key="4">
    <source>
        <dbReference type="EMBL" id="CAD8424816.1"/>
    </source>
</evidence>
<proteinExistence type="predicted"/>
<gene>
    <name evidence="4" type="ORF">PINE0816_LOCUS20976</name>
</gene>
<organism evidence="4">
    <name type="scientific">Proboscia inermis</name>
    <dbReference type="NCBI Taxonomy" id="420281"/>
    <lineage>
        <taxon>Eukaryota</taxon>
        <taxon>Sar</taxon>
        <taxon>Stramenopiles</taxon>
        <taxon>Ochrophyta</taxon>
        <taxon>Bacillariophyta</taxon>
        <taxon>Coscinodiscophyceae</taxon>
        <taxon>Rhizosoleniophycidae</taxon>
        <taxon>Rhizosoleniales</taxon>
        <taxon>Rhizosoleniaceae</taxon>
        <taxon>Proboscia</taxon>
    </lineage>
</organism>
<reference evidence="4" key="1">
    <citation type="submission" date="2021-01" db="EMBL/GenBank/DDBJ databases">
        <authorList>
            <person name="Corre E."/>
            <person name="Pelletier E."/>
            <person name="Niang G."/>
            <person name="Scheremetjew M."/>
            <person name="Finn R."/>
            <person name="Kale V."/>
            <person name="Holt S."/>
            <person name="Cochrane G."/>
            <person name="Meng A."/>
            <person name="Brown T."/>
            <person name="Cohen L."/>
        </authorList>
    </citation>
    <scope>NUCLEOTIDE SEQUENCE</scope>
    <source>
        <strain evidence="4">CCAP1064/1</strain>
    </source>
</reference>
<dbReference type="EMBL" id="HBEL01045027">
    <property type="protein sequence ID" value="CAD8424816.1"/>
    <property type="molecule type" value="Transcribed_RNA"/>
</dbReference>
<dbReference type="GO" id="GO:0031267">
    <property type="term" value="F:small GTPase binding"/>
    <property type="evidence" value="ECO:0007669"/>
    <property type="project" value="TreeGrafter"/>
</dbReference>
<dbReference type="PANTHER" id="PTHR24113">
    <property type="entry name" value="RAN GTPASE-ACTIVATING PROTEIN 1"/>
    <property type="match status" value="1"/>
</dbReference>
<dbReference type="SUPFAM" id="SSF52047">
    <property type="entry name" value="RNI-like"/>
    <property type="match status" value="1"/>
</dbReference>
<dbReference type="InterPro" id="IPR001611">
    <property type="entry name" value="Leu-rich_rpt"/>
</dbReference>
<dbReference type="Gene3D" id="3.80.10.10">
    <property type="entry name" value="Ribonuclease Inhibitor"/>
    <property type="match status" value="1"/>
</dbReference>
<sequence length="258" mass="28591">MREGENITKKIVTMMRSYGIVDGKVKERKDITPIHQHLSSQTVRLSLADQKNSFTDNKGIFNVELRLYQNAEVIICSQIGIRGATALAGHILSGSCPSLHSLFLGWNGVGQRGLVELIKALLLRFEIENHDVTALKCLDLSANNINSPGLLVLEDAFKKSAAFRMITELNISSNFIGDKGAMAIVNMMLVGYLAKIIKLHLNRCQIRNDGMKALISIACSEALTKCTPHVMIISLRGNHPTIVLMKRYQSLFPECLMI</sequence>
<dbReference type="Pfam" id="PF13516">
    <property type="entry name" value="LRR_6"/>
    <property type="match status" value="4"/>
</dbReference>
<dbReference type="PANTHER" id="PTHR24113:SF12">
    <property type="entry name" value="RAN GTPASE-ACTIVATING PROTEIN 1"/>
    <property type="match status" value="1"/>
</dbReference>
<dbReference type="AlphaFoldDB" id="A0A7S0GMA3"/>
<evidence type="ECO:0000256" key="1">
    <source>
        <dbReference type="ARBA" id="ARBA00022468"/>
    </source>
</evidence>
<name>A0A7S0GMA3_9STRA</name>
<dbReference type="GO" id="GO:0006913">
    <property type="term" value="P:nucleocytoplasmic transport"/>
    <property type="evidence" value="ECO:0007669"/>
    <property type="project" value="TreeGrafter"/>
</dbReference>
<dbReference type="InterPro" id="IPR032675">
    <property type="entry name" value="LRR_dom_sf"/>
</dbReference>
<dbReference type="InterPro" id="IPR027038">
    <property type="entry name" value="RanGap"/>
</dbReference>
<accession>A0A7S0GMA3</accession>
<keyword evidence="3" id="KW-0677">Repeat</keyword>
<dbReference type="GO" id="GO:0005096">
    <property type="term" value="F:GTPase activator activity"/>
    <property type="evidence" value="ECO:0007669"/>
    <property type="project" value="UniProtKB-KW"/>
</dbReference>
<evidence type="ECO:0000256" key="3">
    <source>
        <dbReference type="ARBA" id="ARBA00022737"/>
    </source>
</evidence>
<dbReference type="GO" id="GO:0005634">
    <property type="term" value="C:nucleus"/>
    <property type="evidence" value="ECO:0007669"/>
    <property type="project" value="TreeGrafter"/>
</dbReference>